<reference evidence="1" key="1">
    <citation type="submission" date="2023-03" db="EMBL/GenBank/DDBJ databases">
        <title>Electrophorus voltai genome.</title>
        <authorList>
            <person name="Bian C."/>
        </authorList>
    </citation>
    <scope>NUCLEOTIDE SEQUENCE</scope>
    <source>
        <strain evidence="1">CB-2022</strain>
        <tissue evidence="1">Muscle</tissue>
    </source>
</reference>
<proteinExistence type="predicted"/>
<dbReference type="GO" id="GO:0006289">
    <property type="term" value="P:nucleotide-excision repair"/>
    <property type="evidence" value="ECO:0007669"/>
    <property type="project" value="TreeGrafter"/>
</dbReference>
<dbReference type="PANTHER" id="PTHR16798:SF0">
    <property type="entry name" value="FANCONI ANEMIA GROUP C PROTEIN"/>
    <property type="match status" value="1"/>
</dbReference>
<keyword evidence="2" id="KW-1185">Reference proteome</keyword>
<protein>
    <submittedName>
        <fullName evidence="1">Uncharacterized protein</fullName>
    </submittedName>
</protein>
<dbReference type="GO" id="GO:0034599">
    <property type="term" value="P:cellular response to oxidative stress"/>
    <property type="evidence" value="ECO:0007669"/>
    <property type="project" value="TreeGrafter"/>
</dbReference>
<comment type="caution">
    <text evidence="1">The sequence shown here is derived from an EMBL/GenBank/DDBJ whole genome shotgun (WGS) entry which is preliminary data.</text>
</comment>
<dbReference type="PANTHER" id="PTHR16798">
    <property type="entry name" value="FANCONI ANEMIA GROUP C PROTEIN FANCC"/>
    <property type="match status" value="1"/>
</dbReference>
<accession>A0AAD8ZLY1</accession>
<evidence type="ECO:0000313" key="1">
    <source>
        <dbReference type="EMBL" id="KAK1801265.1"/>
    </source>
</evidence>
<gene>
    <name evidence="1" type="ORF">P4O66_022959</name>
</gene>
<dbReference type="GO" id="GO:0043240">
    <property type="term" value="C:Fanconi anaemia nuclear complex"/>
    <property type="evidence" value="ECO:0007669"/>
    <property type="project" value="InterPro"/>
</dbReference>
<dbReference type="AlphaFoldDB" id="A0AAD8ZLY1"/>
<organism evidence="1 2">
    <name type="scientific">Electrophorus voltai</name>
    <dbReference type="NCBI Taxonomy" id="2609070"/>
    <lineage>
        <taxon>Eukaryota</taxon>
        <taxon>Metazoa</taxon>
        <taxon>Chordata</taxon>
        <taxon>Craniata</taxon>
        <taxon>Vertebrata</taxon>
        <taxon>Euteleostomi</taxon>
        <taxon>Actinopterygii</taxon>
        <taxon>Neopterygii</taxon>
        <taxon>Teleostei</taxon>
        <taxon>Ostariophysi</taxon>
        <taxon>Gymnotiformes</taxon>
        <taxon>Gymnotoidei</taxon>
        <taxon>Gymnotidae</taxon>
        <taxon>Electrophorus</taxon>
    </lineage>
</organism>
<name>A0AAD8ZLY1_9TELE</name>
<dbReference type="GO" id="GO:0036297">
    <property type="term" value="P:interstrand cross-link repair"/>
    <property type="evidence" value="ECO:0007669"/>
    <property type="project" value="InterPro"/>
</dbReference>
<dbReference type="EMBL" id="JAROKS010000009">
    <property type="protein sequence ID" value="KAK1801265.1"/>
    <property type="molecule type" value="Genomic_DNA"/>
</dbReference>
<dbReference type="Proteomes" id="UP001239994">
    <property type="component" value="Unassembled WGS sequence"/>
</dbReference>
<evidence type="ECO:0000313" key="2">
    <source>
        <dbReference type="Proteomes" id="UP001239994"/>
    </source>
</evidence>
<dbReference type="InterPro" id="IPR000686">
    <property type="entry name" value="FANCC"/>
</dbReference>
<sequence length="213" mass="22913">MGPIRRKGAASLCLINKGGPGKPIPGNRMLYSMPSRHREAPSGEEAFLHSCGICGVTVPKALGGVDTQGLGGVVLTLPRSWVGMFPHAGRSAFWWEAMTAPSELQLSFWMDKAVKWGQATTPSAQQDMSKHLGSLRSFLQQLLHTLQLTGEGELRDSVKVQCSPVLPHTVRLHPERALSSTARSLSPLCSRCRHSFASALLVPPVTVAAVPKC</sequence>
<dbReference type="Pfam" id="PF02106">
    <property type="entry name" value="Fanconi_C"/>
    <property type="match status" value="1"/>
</dbReference>